<dbReference type="Pfam" id="PF03692">
    <property type="entry name" value="CxxCxxCC"/>
    <property type="match status" value="1"/>
</dbReference>
<protein>
    <submittedName>
        <fullName evidence="1">YkgJ family cysteine cluster protein</fullName>
    </submittedName>
</protein>
<dbReference type="KEGG" id="psti:SOO65_10365"/>
<proteinExistence type="predicted"/>
<name>A0AAX4HV30_9BACT</name>
<organism evidence="1 2">
    <name type="scientific">Peredibacter starrii</name>
    <dbReference type="NCBI Taxonomy" id="28202"/>
    <lineage>
        <taxon>Bacteria</taxon>
        <taxon>Pseudomonadati</taxon>
        <taxon>Bdellovibrionota</taxon>
        <taxon>Bacteriovoracia</taxon>
        <taxon>Bacteriovoracales</taxon>
        <taxon>Bacteriovoracaceae</taxon>
        <taxon>Peredibacter</taxon>
    </lineage>
</organism>
<dbReference type="Proteomes" id="UP001324634">
    <property type="component" value="Chromosome"/>
</dbReference>
<sequence>MNIREFVFNLQKVYEEMGQTFSGYQKSTGLGCLNGCGRCCLNPEIEASVLEMLPFALKIHDEGKTEEWFQKLEISTQEHCLLLVSTGETGQGYCSSYQERPSICRMFGVAGTRDKHQKIALSICKYIKESQPELSRQMNAEQDPTTPLIPLWTSKLATLDPELIQKKLPINLAIKGALEKVSLYAQYQNL</sequence>
<dbReference type="EMBL" id="CP139487">
    <property type="protein sequence ID" value="WPU67157.1"/>
    <property type="molecule type" value="Genomic_DNA"/>
</dbReference>
<keyword evidence="2" id="KW-1185">Reference proteome</keyword>
<gene>
    <name evidence="1" type="ORF">SOO65_10365</name>
</gene>
<accession>A0AAX4HV30</accession>
<dbReference type="InterPro" id="IPR005358">
    <property type="entry name" value="Puta_zinc/iron-chelating_dom"/>
</dbReference>
<dbReference type="AlphaFoldDB" id="A0AAX4HV30"/>
<evidence type="ECO:0000313" key="2">
    <source>
        <dbReference type="Proteomes" id="UP001324634"/>
    </source>
</evidence>
<evidence type="ECO:0000313" key="1">
    <source>
        <dbReference type="EMBL" id="WPU67157.1"/>
    </source>
</evidence>
<reference evidence="1 2" key="1">
    <citation type="submission" date="2023-11" db="EMBL/GenBank/DDBJ databases">
        <title>Peredibacter starrii A3.12.</title>
        <authorList>
            <person name="Mitchell R.J."/>
        </authorList>
    </citation>
    <scope>NUCLEOTIDE SEQUENCE [LARGE SCALE GENOMIC DNA]</scope>
    <source>
        <strain evidence="1 2">A3.12</strain>
    </source>
</reference>
<dbReference type="RefSeq" id="WP_321400073.1">
    <property type="nucleotide sequence ID" value="NZ_CP139487.1"/>
</dbReference>